<dbReference type="AlphaFoldDB" id="A0A2I1C0S6"/>
<comment type="caution">
    <text evidence="1">The sequence shown here is derived from an EMBL/GenBank/DDBJ whole genome shotgun (WGS) entry which is preliminary data.</text>
</comment>
<evidence type="ECO:0000313" key="2">
    <source>
        <dbReference type="Proteomes" id="UP000234474"/>
    </source>
</evidence>
<dbReference type="RefSeq" id="XP_024679837.1">
    <property type="nucleotide sequence ID" value="XM_024825169.1"/>
</dbReference>
<accession>A0A2I1C0S6</accession>
<dbReference type="Proteomes" id="UP000234474">
    <property type="component" value="Unassembled WGS sequence"/>
</dbReference>
<reference evidence="2" key="1">
    <citation type="journal article" date="2018" name="Proc. Natl. Acad. Sci. U.S.A.">
        <title>Linking secondary metabolites to gene clusters through genome sequencing of six diverse Aspergillus species.</title>
        <authorList>
            <person name="Kaerboelling I."/>
            <person name="Vesth T.C."/>
            <person name="Frisvad J.C."/>
            <person name="Nybo J.L."/>
            <person name="Theobald S."/>
            <person name="Kuo A."/>
            <person name="Bowyer P."/>
            <person name="Matsuda Y."/>
            <person name="Mondo S."/>
            <person name="Lyhne E.K."/>
            <person name="Kogle M.E."/>
            <person name="Clum A."/>
            <person name="Lipzen A."/>
            <person name="Salamov A."/>
            <person name="Ngan C.Y."/>
            <person name="Daum C."/>
            <person name="Chiniquy J."/>
            <person name="Barry K."/>
            <person name="LaButti K."/>
            <person name="Haridas S."/>
            <person name="Simmons B.A."/>
            <person name="Magnuson J.K."/>
            <person name="Mortensen U.H."/>
            <person name="Larsen T.O."/>
            <person name="Grigoriev I.V."/>
            <person name="Baker S.E."/>
            <person name="Andersen M.R."/>
        </authorList>
    </citation>
    <scope>NUCLEOTIDE SEQUENCE [LARGE SCALE GENOMIC DNA]</scope>
    <source>
        <strain evidence="2">IBT 16806</strain>
    </source>
</reference>
<proteinExistence type="predicted"/>
<organism evidence="1 2">
    <name type="scientific">Aspergillus novofumigatus (strain IBT 16806)</name>
    <dbReference type="NCBI Taxonomy" id="1392255"/>
    <lineage>
        <taxon>Eukaryota</taxon>
        <taxon>Fungi</taxon>
        <taxon>Dikarya</taxon>
        <taxon>Ascomycota</taxon>
        <taxon>Pezizomycotina</taxon>
        <taxon>Eurotiomycetes</taxon>
        <taxon>Eurotiomycetidae</taxon>
        <taxon>Eurotiales</taxon>
        <taxon>Aspergillaceae</taxon>
        <taxon>Aspergillus</taxon>
        <taxon>Aspergillus subgen. Fumigati</taxon>
    </lineage>
</organism>
<dbReference type="Gene3D" id="1.25.40.20">
    <property type="entry name" value="Ankyrin repeat-containing domain"/>
    <property type="match status" value="1"/>
</dbReference>
<dbReference type="InterPro" id="IPR002110">
    <property type="entry name" value="Ankyrin_rpt"/>
</dbReference>
<gene>
    <name evidence="1" type="ORF">P174DRAFT_424072</name>
</gene>
<sequence length="102" mass="11685">MRIIARFCDVQYLVRLRLVARRLNETCCPLVYRILAQEILHGKSFHLQRAIARCDPTAIDRLLEQGAPVAQWDAEGETPLHKAARNKLSRWYAEATTVAIGR</sequence>
<evidence type="ECO:0000313" key="1">
    <source>
        <dbReference type="EMBL" id="PKX91242.1"/>
    </source>
</evidence>
<protein>
    <submittedName>
        <fullName evidence="1">Uncharacterized protein</fullName>
    </submittedName>
</protein>
<keyword evidence="2" id="KW-1185">Reference proteome</keyword>
<dbReference type="Pfam" id="PF13637">
    <property type="entry name" value="Ank_4"/>
    <property type="match status" value="1"/>
</dbReference>
<dbReference type="VEuPathDB" id="FungiDB:P174DRAFT_424072"/>
<dbReference type="OrthoDB" id="539213at2759"/>
<dbReference type="GeneID" id="36532494"/>
<dbReference type="SUPFAM" id="SSF48403">
    <property type="entry name" value="Ankyrin repeat"/>
    <property type="match status" value="1"/>
</dbReference>
<name>A0A2I1C0S6_ASPN1</name>
<dbReference type="EMBL" id="MSZS01000007">
    <property type="protein sequence ID" value="PKX91242.1"/>
    <property type="molecule type" value="Genomic_DNA"/>
</dbReference>
<dbReference type="InterPro" id="IPR036770">
    <property type="entry name" value="Ankyrin_rpt-contain_sf"/>
</dbReference>